<comment type="caution">
    <text evidence="1">The sequence shown here is derived from an EMBL/GenBank/DDBJ whole genome shotgun (WGS) entry which is preliminary data.</text>
</comment>
<dbReference type="GO" id="GO:0005938">
    <property type="term" value="C:cell cortex"/>
    <property type="evidence" value="ECO:0007669"/>
    <property type="project" value="TreeGrafter"/>
</dbReference>
<keyword evidence="2" id="KW-1185">Reference proteome</keyword>
<dbReference type="OrthoDB" id="10590954at2759"/>
<dbReference type="RefSeq" id="XP_068354360.1">
    <property type="nucleotide sequence ID" value="XM_068508260.1"/>
</dbReference>
<dbReference type="InterPro" id="IPR039867">
    <property type="entry name" value="Furry/Tao3/Mor2"/>
</dbReference>
<evidence type="ECO:0000313" key="2">
    <source>
        <dbReference type="Proteomes" id="UP000179807"/>
    </source>
</evidence>
<dbReference type="PANTHER" id="PTHR12295">
    <property type="entry name" value="FURRY-RELATED"/>
    <property type="match status" value="1"/>
</dbReference>
<name>A0A1J4JS18_9EUKA</name>
<dbReference type="VEuPathDB" id="TrichDB:TRFO_32007"/>
<dbReference type="GeneID" id="94842964"/>
<protein>
    <submittedName>
        <fullName evidence="1">Uncharacterized protein</fullName>
    </submittedName>
</protein>
<dbReference type="PANTHER" id="PTHR12295:SF30">
    <property type="entry name" value="PROTEIN FURRY"/>
    <property type="match status" value="1"/>
</dbReference>
<dbReference type="Proteomes" id="UP000179807">
    <property type="component" value="Unassembled WGS sequence"/>
</dbReference>
<dbReference type="GO" id="GO:0030427">
    <property type="term" value="C:site of polarized growth"/>
    <property type="evidence" value="ECO:0007669"/>
    <property type="project" value="TreeGrafter"/>
</dbReference>
<sequence length="2041" mass="232777">MSTSASDILLMLFPNIINRLNQLLIKFTHDLDLLSEKKKDKLIYSTPAVATLLSQFPHTYQSYATCIDSFVNIAKNSPESAISVLLTILPNRPNNNLYHRVRKDIDGYTSRSNLYDLIITLFFADCTAQILTVNPDTKFSDELLDFAYKQIEPFSESYEAPLRTTLVKQFSVIVSLLSINHVGKILDNFQNLASKSDPSLFFLLHRFIRLSVSNQITITKIIDFLRTFNHMNPSEKEFQKFFPKFKKTKDIESKTIDANWAHALNSLVTQINVHQAPEFVDVLDEIYKSALNKTTGKAPHLYHVMLCSSIVMRNQNNAKKNYQEFIKDVLLKSKDPKFLEQSLHGFLIIIRGHFCSRTTFFWEWGSFNAMGKPGVEATHLYNPEEDQSQNNSFTNMFFNHFGQLPIEQYPKVVGDILLNFAARDFPFFIQSTIPKLINTVGPNNAIICLQYCLQKIIDPSRQFPEWARDNPRNTSTRIDHLIPLLFNPLKTYLFNTIVNLMPKSQINQAYCFQLTDSKDLPVFSLPFTTDGVSTLTKKRIGYSTINVSKTLEEWKFNEPPSTLYLFADSTTVQQVTDQELKLIRLLEFVPRIVNASDLANDFGQILISMVLSGSKTISWFSIRVINQIFAAVENSRIVIYSYISGMISRTCDPIQIFMLVQLLLKLFDLSLDPSSTVDIITKFICSIHPMLLYLFTFPYCEIRDLAILLIERISKFCKVYKIEFAFNQIFTKLDPIISAVVRYNVVRSSNEKLDIPQSFITLKEAALSQSNPLYRYFLIEIATTYSHLVSTRILMNTIEIYLNILPKQPDEYQSDKFIHYSFLLTVLLHLFPTLHQNQPMSQYLSNRLTPFYEFPSILSKINKKKKDLLVEHTKSMISIIQGILSKISTDQSLTAQTNANISLLSNMNAPMIANFLPVFNKWYADQIPSPAMIIIATGIIQNISQSVELGLALLSFDKCKDSFLSFCQKVQQYLDENKINNETPKFDIGRGDLKIAYNYTEIIRNFVDGLRIQQPPINDGPIRAFEKDPWIEKWPIESKRKTLICLQNLASLAKSNEQQLVHLGRSALRALGSFVRFSRIFDSNHPLTASLEKTLLSIETDNERYLPSILANHRDLLYNNFVDKMFSEPPDVASHYFIAIAYLYYIQVDNSFAKKLGFTLSSNAISTVASLRRVKQTRTVSRCFSDQTFTQFSQELSEEEIALNKEMLNHAPTIIIACFLYLLHKNFTIRKIAFKLIQRLMPPIKTLITPNDPKSVARMMDKIQLIAPTFNSNLTTITTDVVLKLTTIFSKELSLLSDIIIREIFIRIQCAKDGSFLSISSTGFLLKLCKPFFKHQSLYDLNKKKEWPQCLVVFTPFYLMTCLLHISSNIDFRDLNYYLEIWEQFATHKENVSVMIDFLLDFRINGENIDSIKMVLIALAKIDSDSVINGLVSRLSFAFWYHSSIQDQLTAENPPSALDPRHLDRVILTLTELIQPYFSHIIPHIPVIVTFALLYYDQSNYHLTDMILMLMASYPECPDSLTAIIVPPSSIIWPKECTLSASNNIKEFSTADIALHSFSKTPVSVKKYIRDFISFLRDDNKDELITEWGNEVCRWVCGCGDLLVAGRAAYIFAEIMDPVDPITIESVINSLYIVASSKQNELTHFYISACFSLFSSYFVKFSNDEDDTFSDSFMLLFQIAAAFFFLPESNILCQKALAITAEFTKNQRCDNDDIKKLLMRLSALSATLQPKDALYAAILAIFYREKENSPSMIANSTLCCFLPIVYIALCAYRNIQPFTSEIDDTGISNVFRILTLVAETLSCPVFLQQQFWDLTESPENVEPEEFILQACSIFAQTNIASKSAQYLCKAAETAKTEAFLSAIFAVVSGFLQVRDIDPNLITKYAPIVKIAASYKTPQAESLLQVYMTKIPQCTTVSSSIPDVVNDSSPSGSSWEDVVRKLSKCIQDISITLPDSESDLVPYLAIVPLDKESWNIKCVKEVRDKLKNVKVVGHCFVENENLFEEIKKLKLSSGSSLDSLPLPNDGSLFSAYLVHMKNNFVH</sequence>
<proteinExistence type="predicted"/>
<dbReference type="GO" id="GO:0000902">
    <property type="term" value="P:cell morphogenesis"/>
    <property type="evidence" value="ECO:0007669"/>
    <property type="project" value="InterPro"/>
</dbReference>
<organism evidence="1 2">
    <name type="scientific">Tritrichomonas foetus</name>
    <dbReference type="NCBI Taxonomy" id="1144522"/>
    <lineage>
        <taxon>Eukaryota</taxon>
        <taxon>Metamonada</taxon>
        <taxon>Parabasalia</taxon>
        <taxon>Tritrichomonadida</taxon>
        <taxon>Tritrichomonadidae</taxon>
        <taxon>Tritrichomonas</taxon>
    </lineage>
</organism>
<accession>A0A1J4JS18</accession>
<evidence type="ECO:0000313" key="1">
    <source>
        <dbReference type="EMBL" id="OHT01224.1"/>
    </source>
</evidence>
<reference evidence="1" key="1">
    <citation type="submission" date="2016-10" db="EMBL/GenBank/DDBJ databases">
        <authorList>
            <person name="Benchimol M."/>
            <person name="Almeida L.G."/>
            <person name="Vasconcelos A.T."/>
            <person name="Perreira-Neves A."/>
            <person name="Rosa I.A."/>
            <person name="Tasca T."/>
            <person name="Bogo M.R."/>
            <person name="de Souza W."/>
        </authorList>
    </citation>
    <scope>NUCLEOTIDE SEQUENCE [LARGE SCALE GENOMIC DNA]</scope>
    <source>
        <strain evidence="1">K</strain>
    </source>
</reference>
<gene>
    <name evidence="1" type="ORF">TRFO_32007</name>
</gene>
<dbReference type="EMBL" id="MLAK01000922">
    <property type="protein sequence ID" value="OHT01224.1"/>
    <property type="molecule type" value="Genomic_DNA"/>
</dbReference>